<dbReference type="EMBL" id="JADFTS010000008">
    <property type="protein sequence ID" value="KAF9592405.1"/>
    <property type="molecule type" value="Genomic_DNA"/>
</dbReference>
<organism evidence="5 6">
    <name type="scientific">Coptis chinensis</name>
    <dbReference type="NCBI Taxonomy" id="261450"/>
    <lineage>
        <taxon>Eukaryota</taxon>
        <taxon>Viridiplantae</taxon>
        <taxon>Streptophyta</taxon>
        <taxon>Embryophyta</taxon>
        <taxon>Tracheophyta</taxon>
        <taxon>Spermatophyta</taxon>
        <taxon>Magnoliopsida</taxon>
        <taxon>Ranunculales</taxon>
        <taxon>Ranunculaceae</taxon>
        <taxon>Coptidoideae</taxon>
        <taxon>Coptis</taxon>
    </lineage>
</organism>
<dbReference type="OrthoDB" id="26525at2759"/>
<proteinExistence type="predicted"/>
<keyword evidence="6" id="KW-1185">Reference proteome</keyword>
<protein>
    <recommendedName>
        <fullName evidence="4">EF-hand domain-containing protein</fullName>
    </recommendedName>
</protein>
<dbReference type="PANTHER" id="PTHR10891">
    <property type="entry name" value="EF-HAND CALCIUM-BINDING DOMAIN CONTAINING PROTEIN"/>
    <property type="match status" value="1"/>
</dbReference>
<evidence type="ECO:0000313" key="5">
    <source>
        <dbReference type="EMBL" id="KAF9592405.1"/>
    </source>
</evidence>
<dbReference type="CDD" id="cd00051">
    <property type="entry name" value="EFh"/>
    <property type="match status" value="1"/>
</dbReference>
<dbReference type="InterPro" id="IPR039647">
    <property type="entry name" value="EF_hand_pair_protein_CML-like"/>
</dbReference>
<dbReference type="Proteomes" id="UP000631114">
    <property type="component" value="Unassembled WGS sequence"/>
</dbReference>
<dbReference type="PROSITE" id="PS50222">
    <property type="entry name" value="EF_HAND_2"/>
    <property type="match status" value="4"/>
</dbReference>
<evidence type="ECO:0000313" key="6">
    <source>
        <dbReference type="Proteomes" id="UP000631114"/>
    </source>
</evidence>
<dbReference type="Gene3D" id="1.10.238.10">
    <property type="entry name" value="EF-hand"/>
    <property type="match status" value="2"/>
</dbReference>
<evidence type="ECO:0000256" key="2">
    <source>
        <dbReference type="ARBA" id="ARBA00022737"/>
    </source>
</evidence>
<dbReference type="FunFam" id="1.10.238.10:FF:000001">
    <property type="entry name" value="Calmodulin 1"/>
    <property type="match status" value="1"/>
</dbReference>
<dbReference type="Pfam" id="PF13499">
    <property type="entry name" value="EF-hand_7"/>
    <property type="match status" value="2"/>
</dbReference>
<feature type="domain" description="EF-hand" evidence="4">
    <location>
        <begin position="81"/>
        <end position="116"/>
    </location>
</feature>
<evidence type="ECO:0000256" key="3">
    <source>
        <dbReference type="ARBA" id="ARBA00022837"/>
    </source>
</evidence>
<evidence type="ECO:0000256" key="1">
    <source>
        <dbReference type="ARBA" id="ARBA00022723"/>
    </source>
</evidence>
<evidence type="ECO:0000259" key="4">
    <source>
        <dbReference type="PROSITE" id="PS50222"/>
    </source>
</evidence>
<gene>
    <name evidence="5" type="ORF">IFM89_014895</name>
</gene>
<dbReference type="InterPro" id="IPR002048">
    <property type="entry name" value="EF_hand_dom"/>
</dbReference>
<dbReference type="PROSITE" id="PS00018">
    <property type="entry name" value="EF_HAND_1"/>
    <property type="match status" value="4"/>
</dbReference>
<name>A0A835LF50_9MAGN</name>
<sequence length="151" mass="16883">MNSIGRIDEEVEKIFKHYDANGDGKISKTELANVLRALGSSEPSGDELRLMMKEIDTDGDGFIDLKEFAEFFHKSKGSVGDSEKELKDAFDMYDKDKNGLISVNELHMVYKSLGQKCSVGDCKKMIKNVDRDGDGCVNFDEFKTMMGSGKF</sequence>
<keyword evidence="2" id="KW-0677">Repeat</keyword>
<keyword evidence="1" id="KW-0479">Metal-binding</keyword>
<dbReference type="SUPFAM" id="SSF47473">
    <property type="entry name" value="EF-hand"/>
    <property type="match status" value="1"/>
</dbReference>
<dbReference type="InterPro" id="IPR011992">
    <property type="entry name" value="EF-hand-dom_pair"/>
</dbReference>
<keyword evidence="3" id="KW-0106">Calcium</keyword>
<dbReference type="InterPro" id="IPR018247">
    <property type="entry name" value="EF_Hand_1_Ca_BS"/>
</dbReference>
<dbReference type="AlphaFoldDB" id="A0A835LF50"/>
<feature type="domain" description="EF-hand" evidence="4">
    <location>
        <begin position="117"/>
        <end position="151"/>
    </location>
</feature>
<comment type="caution">
    <text evidence="5">The sequence shown here is derived from an EMBL/GenBank/DDBJ whole genome shotgun (WGS) entry which is preliminary data.</text>
</comment>
<dbReference type="SMART" id="SM00054">
    <property type="entry name" value="EFh"/>
    <property type="match status" value="4"/>
</dbReference>
<feature type="domain" description="EF-hand" evidence="4">
    <location>
        <begin position="43"/>
        <end position="78"/>
    </location>
</feature>
<feature type="domain" description="EF-hand" evidence="4">
    <location>
        <begin position="6"/>
        <end position="41"/>
    </location>
</feature>
<dbReference type="GO" id="GO:0005509">
    <property type="term" value="F:calcium ion binding"/>
    <property type="evidence" value="ECO:0007669"/>
    <property type="project" value="InterPro"/>
</dbReference>
<accession>A0A835LF50</accession>
<reference evidence="5 6" key="1">
    <citation type="submission" date="2020-10" db="EMBL/GenBank/DDBJ databases">
        <title>The Coptis chinensis genome and diversification of protoberbering-type alkaloids.</title>
        <authorList>
            <person name="Wang B."/>
            <person name="Shu S."/>
            <person name="Song C."/>
            <person name="Liu Y."/>
        </authorList>
    </citation>
    <scope>NUCLEOTIDE SEQUENCE [LARGE SCALE GENOMIC DNA]</scope>
    <source>
        <strain evidence="5">HL-2020</strain>
        <tissue evidence="5">Leaf</tissue>
    </source>
</reference>